<keyword evidence="1" id="KW-0808">Transferase</keyword>
<comment type="caution">
    <text evidence="1">The sequence shown here is derived from an EMBL/GenBank/DDBJ whole genome shotgun (WGS) entry which is preliminary data.</text>
</comment>
<dbReference type="EMBL" id="SMMG02000005">
    <property type="protein sequence ID" value="KAA3472732.1"/>
    <property type="molecule type" value="Genomic_DNA"/>
</dbReference>
<keyword evidence="1" id="KW-0548">Nucleotidyltransferase</keyword>
<evidence type="ECO:0000313" key="1">
    <source>
        <dbReference type="EMBL" id="KAA3472732.1"/>
    </source>
</evidence>
<keyword evidence="2" id="KW-1185">Reference proteome</keyword>
<dbReference type="InterPro" id="IPR032567">
    <property type="entry name" value="RTL1-rel"/>
</dbReference>
<gene>
    <name evidence="1" type="ORF">EPI10_023186</name>
</gene>
<sequence length="132" mass="14932">MTNLISALVAEKLVQKGCEAFLACISVSDSGDFSVKDIRIVRDFSDAFPEKLFGLPPSREVEFEIELILGITPVSIVPYRMAPKELIELRAQIQELLYRGFIRPRSTGVVCKEEKWDNEDVYRLPVAEQANN</sequence>
<dbReference type="Gene3D" id="3.10.10.10">
    <property type="entry name" value="HIV Type 1 Reverse Transcriptase, subunit A, domain 1"/>
    <property type="match status" value="1"/>
</dbReference>
<dbReference type="SUPFAM" id="SSF56672">
    <property type="entry name" value="DNA/RNA polymerases"/>
    <property type="match status" value="1"/>
</dbReference>
<reference evidence="2" key="1">
    <citation type="journal article" date="2019" name="Plant Biotechnol. J.">
        <title>Genome sequencing of the Australian wild diploid species Gossypium australe highlights disease resistance and delayed gland morphogenesis.</title>
        <authorList>
            <person name="Cai Y."/>
            <person name="Cai X."/>
            <person name="Wang Q."/>
            <person name="Wang P."/>
            <person name="Zhang Y."/>
            <person name="Cai C."/>
            <person name="Xu Y."/>
            <person name="Wang K."/>
            <person name="Zhou Z."/>
            <person name="Wang C."/>
            <person name="Geng S."/>
            <person name="Li B."/>
            <person name="Dong Q."/>
            <person name="Hou Y."/>
            <person name="Wang H."/>
            <person name="Ai P."/>
            <person name="Liu Z."/>
            <person name="Yi F."/>
            <person name="Sun M."/>
            <person name="An G."/>
            <person name="Cheng J."/>
            <person name="Zhang Y."/>
            <person name="Shi Q."/>
            <person name="Xie Y."/>
            <person name="Shi X."/>
            <person name="Chang Y."/>
            <person name="Huang F."/>
            <person name="Chen Y."/>
            <person name="Hong S."/>
            <person name="Mi L."/>
            <person name="Sun Q."/>
            <person name="Zhang L."/>
            <person name="Zhou B."/>
            <person name="Peng R."/>
            <person name="Zhang X."/>
            <person name="Liu F."/>
        </authorList>
    </citation>
    <scope>NUCLEOTIDE SEQUENCE [LARGE SCALE GENOMIC DNA]</scope>
    <source>
        <strain evidence="2">cv. PA1801</strain>
    </source>
</reference>
<keyword evidence="1" id="KW-0695">RNA-directed DNA polymerase</keyword>
<dbReference type="PANTHER" id="PTHR15503">
    <property type="entry name" value="LDOC1 RELATED"/>
    <property type="match status" value="1"/>
</dbReference>
<dbReference type="OrthoDB" id="1000793at2759"/>
<protein>
    <submittedName>
        <fullName evidence="1">Reverse transcriptase</fullName>
    </submittedName>
</protein>
<evidence type="ECO:0000313" key="2">
    <source>
        <dbReference type="Proteomes" id="UP000325315"/>
    </source>
</evidence>
<dbReference type="GO" id="GO:0003964">
    <property type="term" value="F:RNA-directed DNA polymerase activity"/>
    <property type="evidence" value="ECO:0007669"/>
    <property type="project" value="UniProtKB-KW"/>
</dbReference>
<dbReference type="AlphaFoldDB" id="A0A5B6VUY5"/>
<organism evidence="1 2">
    <name type="scientific">Gossypium australe</name>
    <dbReference type="NCBI Taxonomy" id="47621"/>
    <lineage>
        <taxon>Eukaryota</taxon>
        <taxon>Viridiplantae</taxon>
        <taxon>Streptophyta</taxon>
        <taxon>Embryophyta</taxon>
        <taxon>Tracheophyta</taxon>
        <taxon>Spermatophyta</taxon>
        <taxon>Magnoliopsida</taxon>
        <taxon>eudicotyledons</taxon>
        <taxon>Gunneridae</taxon>
        <taxon>Pentapetalae</taxon>
        <taxon>rosids</taxon>
        <taxon>malvids</taxon>
        <taxon>Malvales</taxon>
        <taxon>Malvaceae</taxon>
        <taxon>Malvoideae</taxon>
        <taxon>Gossypium</taxon>
    </lineage>
</organism>
<name>A0A5B6VUY5_9ROSI</name>
<dbReference type="InterPro" id="IPR043502">
    <property type="entry name" value="DNA/RNA_pol_sf"/>
</dbReference>
<dbReference type="PANTHER" id="PTHR15503:SF45">
    <property type="entry name" value="RNA-DIRECTED DNA POLYMERASE HOMOLOG"/>
    <property type="match status" value="1"/>
</dbReference>
<accession>A0A5B6VUY5</accession>
<proteinExistence type="predicted"/>
<dbReference type="Proteomes" id="UP000325315">
    <property type="component" value="Unassembled WGS sequence"/>
</dbReference>